<dbReference type="EMBL" id="JAEVFJ010000025">
    <property type="protein sequence ID" value="KAH8094649.1"/>
    <property type="molecule type" value="Genomic_DNA"/>
</dbReference>
<dbReference type="Proteomes" id="UP000813824">
    <property type="component" value="Unassembled WGS sequence"/>
</dbReference>
<proteinExistence type="predicted"/>
<keyword evidence="2" id="KW-1185">Reference proteome</keyword>
<evidence type="ECO:0000313" key="1">
    <source>
        <dbReference type="EMBL" id="KAH8094649.1"/>
    </source>
</evidence>
<sequence length="187" mass="21578">MPQALKLESGLPQEPFKNVCLAGYALYLYRACFPSSASRSMKLLYGSRPPARSCVLREIKSTRQLRGEERPPYPIASLVYIVVNVINVLPVSKTPQIRSKQAKKQESNETRWCQQSPLLRGRENKLERDRYMCFGDVGDTVRYRYLVRLNEWYVGLYANALDRWVLQDGGVSATNRMMRDPRVNERG</sequence>
<name>A0A8K0UJJ7_9AGAR</name>
<protein>
    <submittedName>
        <fullName evidence="1">Uncharacterized protein</fullName>
    </submittedName>
</protein>
<evidence type="ECO:0000313" key="2">
    <source>
        <dbReference type="Proteomes" id="UP000813824"/>
    </source>
</evidence>
<comment type="caution">
    <text evidence="1">The sequence shown here is derived from an EMBL/GenBank/DDBJ whole genome shotgun (WGS) entry which is preliminary data.</text>
</comment>
<accession>A0A8K0UJJ7</accession>
<organism evidence="1 2">
    <name type="scientific">Cristinia sonorae</name>
    <dbReference type="NCBI Taxonomy" id="1940300"/>
    <lineage>
        <taxon>Eukaryota</taxon>
        <taxon>Fungi</taxon>
        <taxon>Dikarya</taxon>
        <taxon>Basidiomycota</taxon>
        <taxon>Agaricomycotina</taxon>
        <taxon>Agaricomycetes</taxon>
        <taxon>Agaricomycetidae</taxon>
        <taxon>Agaricales</taxon>
        <taxon>Pleurotineae</taxon>
        <taxon>Stephanosporaceae</taxon>
        <taxon>Cristinia</taxon>
    </lineage>
</organism>
<gene>
    <name evidence="1" type="ORF">BXZ70DRAFT_351022</name>
</gene>
<dbReference type="AlphaFoldDB" id="A0A8K0UJJ7"/>
<reference evidence="1" key="1">
    <citation type="journal article" date="2021" name="New Phytol.">
        <title>Evolutionary innovations through gain and loss of genes in the ectomycorrhizal Boletales.</title>
        <authorList>
            <person name="Wu G."/>
            <person name="Miyauchi S."/>
            <person name="Morin E."/>
            <person name="Kuo A."/>
            <person name="Drula E."/>
            <person name="Varga T."/>
            <person name="Kohler A."/>
            <person name="Feng B."/>
            <person name="Cao Y."/>
            <person name="Lipzen A."/>
            <person name="Daum C."/>
            <person name="Hundley H."/>
            <person name="Pangilinan J."/>
            <person name="Johnson J."/>
            <person name="Barry K."/>
            <person name="LaButti K."/>
            <person name="Ng V."/>
            <person name="Ahrendt S."/>
            <person name="Min B."/>
            <person name="Choi I.G."/>
            <person name="Park H."/>
            <person name="Plett J.M."/>
            <person name="Magnuson J."/>
            <person name="Spatafora J.W."/>
            <person name="Nagy L.G."/>
            <person name="Henrissat B."/>
            <person name="Grigoriev I.V."/>
            <person name="Yang Z.L."/>
            <person name="Xu J."/>
            <person name="Martin F.M."/>
        </authorList>
    </citation>
    <scope>NUCLEOTIDE SEQUENCE</scope>
    <source>
        <strain evidence="1">KKN 215</strain>
    </source>
</reference>